<dbReference type="PANTHER" id="PTHR12751:SF5">
    <property type="entry name" value="PHOSPHATASE AND ACTIN REGULATOR 2"/>
    <property type="match status" value="1"/>
</dbReference>
<keyword evidence="4" id="KW-0067">ATP-binding</keyword>
<feature type="compositionally biased region" description="Low complexity" evidence="9">
    <location>
        <begin position="856"/>
        <end position="867"/>
    </location>
</feature>
<feature type="compositionally biased region" description="Basic and acidic residues" evidence="9">
    <location>
        <begin position="49"/>
        <end position="62"/>
    </location>
</feature>
<dbReference type="OrthoDB" id="5563016at2759"/>
<feature type="compositionally biased region" description="Pro residues" evidence="9">
    <location>
        <begin position="73"/>
        <end position="84"/>
    </location>
</feature>
<dbReference type="PROSITE" id="PS51073">
    <property type="entry name" value="RPEL"/>
    <property type="match status" value="2"/>
</dbReference>
<dbReference type="InterPro" id="IPR004018">
    <property type="entry name" value="RPEL_repeat"/>
</dbReference>
<comment type="similarity">
    <text evidence="6">Belongs to the TRAFAC class myosin-kinesin ATPase superfamily. Kinesin family.</text>
</comment>
<feature type="domain" description="Kinesin motor" evidence="10">
    <location>
        <begin position="145"/>
        <end position="217"/>
    </location>
</feature>
<dbReference type="Gene3D" id="6.10.140.2130">
    <property type="match status" value="1"/>
</dbReference>
<dbReference type="GO" id="GO:0030036">
    <property type="term" value="P:actin cytoskeleton organization"/>
    <property type="evidence" value="ECO:0007669"/>
    <property type="project" value="TreeGrafter"/>
</dbReference>
<feature type="region of interest" description="Disordered" evidence="9">
    <location>
        <begin position="649"/>
        <end position="669"/>
    </location>
</feature>
<evidence type="ECO:0000256" key="1">
    <source>
        <dbReference type="ARBA" id="ARBA00009795"/>
    </source>
</evidence>
<gene>
    <name evidence="11" type="primary">PHACTR2</name>
    <name evidence="11" type="ORF">L345_10017</name>
</gene>
<dbReference type="InterPro" id="IPR036961">
    <property type="entry name" value="Kinesin_motor_dom_sf"/>
</dbReference>
<dbReference type="PANTHER" id="PTHR12751">
    <property type="entry name" value="PHOSPHATASE AND ACTIN REGULATOR PHACTR"/>
    <property type="match status" value="1"/>
</dbReference>
<keyword evidence="5" id="KW-0009">Actin-binding</keyword>
<feature type="compositionally biased region" description="Basic and acidic residues" evidence="9">
    <location>
        <begin position="766"/>
        <end position="779"/>
    </location>
</feature>
<dbReference type="Proteomes" id="UP000018936">
    <property type="component" value="Unassembled WGS sequence"/>
</dbReference>
<dbReference type="Gene3D" id="6.10.140.1750">
    <property type="match status" value="1"/>
</dbReference>
<evidence type="ECO:0000313" key="11">
    <source>
        <dbReference type="EMBL" id="ETE64216.1"/>
    </source>
</evidence>
<evidence type="ECO:0000259" key="10">
    <source>
        <dbReference type="PROSITE" id="PS50067"/>
    </source>
</evidence>
<reference evidence="11 12" key="1">
    <citation type="journal article" date="2013" name="Proc. Natl. Acad. Sci. U.S.A.">
        <title>The king cobra genome reveals dynamic gene evolution and adaptation in the snake venom system.</title>
        <authorList>
            <person name="Vonk F.J."/>
            <person name="Casewell N.R."/>
            <person name="Henkel C.V."/>
            <person name="Heimberg A.M."/>
            <person name="Jansen H.J."/>
            <person name="McCleary R.J."/>
            <person name="Kerkkamp H.M."/>
            <person name="Vos R.A."/>
            <person name="Guerreiro I."/>
            <person name="Calvete J.J."/>
            <person name="Wuster W."/>
            <person name="Woods A.E."/>
            <person name="Logan J.M."/>
            <person name="Harrison R.A."/>
            <person name="Castoe T.A."/>
            <person name="de Koning A.P."/>
            <person name="Pollock D.D."/>
            <person name="Yandell M."/>
            <person name="Calderon D."/>
            <person name="Renjifo C."/>
            <person name="Currier R.B."/>
            <person name="Salgado D."/>
            <person name="Pla D."/>
            <person name="Sanz L."/>
            <person name="Hyder A.S."/>
            <person name="Ribeiro J.M."/>
            <person name="Arntzen J.W."/>
            <person name="van den Thillart G.E."/>
            <person name="Boetzer M."/>
            <person name="Pirovano W."/>
            <person name="Dirks R.P."/>
            <person name="Spaink H.P."/>
            <person name="Duboule D."/>
            <person name="McGlinn E."/>
            <person name="Kini R.M."/>
            <person name="Richardson M.K."/>
        </authorList>
    </citation>
    <scope>NUCLEOTIDE SEQUENCE</scope>
    <source>
        <tissue evidence="11">Blood</tissue>
    </source>
</reference>
<accession>V8NQH6</accession>
<dbReference type="Pfam" id="PF00225">
    <property type="entry name" value="Kinesin"/>
    <property type="match status" value="2"/>
</dbReference>
<evidence type="ECO:0000256" key="5">
    <source>
        <dbReference type="ARBA" id="ARBA00023203"/>
    </source>
</evidence>
<keyword evidence="12" id="KW-1185">Reference proteome</keyword>
<dbReference type="GO" id="GO:0007018">
    <property type="term" value="P:microtubule-based movement"/>
    <property type="evidence" value="ECO:0007669"/>
    <property type="project" value="InterPro"/>
</dbReference>
<keyword evidence="2" id="KW-0677">Repeat</keyword>
<comment type="caution">
    <text evidence="11">The sequence shown here is derived from an EMBL/GenBank/DDBJ whole genome shotgun (WGS) entry which is preliminary data.</text>
</comment>
<sequence length="1127" mass="124998">MFLWMRDVDATVNYEISNGHTIVITEEAIQEENVKTVEDNGSLSAKAAVSEEKKEDKKDKPKGLQTSAVSVSPLPPSLPPPPPKPKPKAKKAAIPPKNAAAAAAATTSHKTNEVPHAKKKGKSPSKQTSAPPAKPTSRGGTREAAYRQTGSGKTYSMGGAFTADQENDPTVGAIPRVVMLLFKQLKQKVEWQFALKVSYLEIYNEDILDLKSKVDENVSFLSKLHLVDLAGSGRQKKTKAEGDWLREGININKGMLCLGHVISALGDESKKGSFVPYRNSKLTRLLQDSLGGNSHMLMIACAAEISQLRLQVQELQVLLLQAHGGTLLVSLQGEPAENLLALMEKKHSLLEENEKLFRVLSKAVSQIAQILERVIVTEQQNERITLKLEEYTVLQLDLQKLLTSHSDSTSSVDLEAPQSSDDCATQHALQQAQMSKELLDHNQALALKEALARKLSQSEGQLEPIQCQSKNNIQNLEGEVAKMQKEKEDLVLALQMTKKDVTQAKLSEHLRKRLQELEGEMSELKKKLKEQSKLLKMKKIQRADRLQTPPRDPGHEKSMGSTDSGFEGRSAASWVKNWLVNEVEVLVSIEEAQHHLNDLLDYQKTLAKEIALLKEKREAVFPIQIQEIHGFLSILGNQSFHHQADREFGDRNGTQEHLNCRSTAEVAGRRDRRRGQILLGKYSHHVRSQICPLVSAISSNLKKGHASKSSSPSSTSSRSKPSKEPAASKTSTGTPRDKKKHGKQVTTRTPSDGDITSASSTTVENSKTKVEHFKSEESLHIIPEAGDTTQKSTMTVPPPPPAVPAPLPPSIPTLSPGCEPAGFSGTEHVPVSIEAGPSVPGTHLNDLHIKTEADSESSSSNAVLNHSSEIEGEGTECSAIKEDQEKEIPEQSSPLLTDELSETSEENPEIGNSKNNHTSDSDSDGPILYTDDDEDDDENASSESSLASKIHRRDTLAIKLGNRPSKKELEDKNILQRTSEEERQELRHQIGTKLVRRLSQRPTSEELEQRNILKRHKPECQKQMETDGDPPKLTLTSRFFGRELIKFASLQLSLRPTVAELQARRILRFNEYVEVTDSPDYDRRADKPWARLTPADKAAIRKELNEFKSTEMEVHEESRQFTRFHRP</sequence>
<dbReference type="Pfam" id="PF02755">
    <property type="entry name" value="RPEL"/>
    <property type="match status" value="1"/>
</dbReference>
<feature type="compositionally biased region" description="Basic and acidic residues" evidence="9">
    <location>
        <begin position="879"/>
        <end position="889"/>
    </location>
</feature>
<evidence type="ECO:0000256" key="4">
    <source>
        <dbReference type="ARBA" id="ARBA00022840"/>
    </source>
</evidence>
<feature type="coiled-coil region" evidence="8">
    <location>
        <begin position="473"/>
        <end position="541"/>
    </location>
</feature>
<dbReference type="GO" id="GO:0003779">
    <property type="term" value="F:actin binding"/>
    <property type="evidence" value="ECO:0007669"/>
    <property type="project" value="UniProtKB-KW"/>
</dbReference>
<evidence type="ECO:0000313" key="12">
    <source>
        <dbReference type="Proteomes" id="UP000018936"/>
    </source>
</evidence>
<evidence type="ECO:0000256" key="3">
    <source>
        <dbReference type="ARBA" id="ARBA00022741"/>
    </source>
</evidence>
<feature type="compositionally biased region" description="Basic and acidic residues" evidence="9">
    <location>
        <begin position="965"/>
        <end position="986"/>
    </location>
</feature>
<dbReference type="AlphaFoldDB" id="V8NQH6"/>
<dbReference type="SMART" id="SM00707">
    <property type="entry name" value="RPEL"/>
    <property type="match status" value="3"/>
</dbReference>
<feature type="compositionally biased region" description="Acidic residues" evidence="9">
    <location>
        <begin position="930"/>
        <end position="940"/>
    </location>
</feature>
<organism evidence="11 12">
    <name type="scientific">Ophiophagus hannah</name>
    <name type="common">King cobra</name>
    <name type="synonym">Naja hannah</name>
    <dbReference type="NCBI Taxonomy" id="8665"/>
    <lineage>
        <taxon>Eukaryota</taxon>
        <taxon>Metazoa</taxon>
        <taxon>Chordata</taxon>
        <taxon>Craniata</taxon>
        <taxon>Vertebrata</taxon>
        <taxon>Euteleostomi</taxon>
        <taxon>Lepidosauria</taxon>
        <taxon>Squamata</taxon>
        <taxon>Bifurcata</taxon>
        <taxon>Unidentata</taxon>
        <taxon>Episquamata</taxon>
        <taxon>Toxicofera</taxon>
        <taxon>Serpentes</taxon>
        <taxon>Colubroidea</taxon>
        <taxon>Elapidae</taxon>
        <taxon>Elapinae</taxon>
        <taxon>Ophiophagus</taxon>
    </lineage>
</organism>
<comment type="similarity">
    <text evidence="1">Belongs to the phosphatase and actin regulator family.</text>
</comment>
<dbReference type="EMBL" id="AZIM01002352">
    <property type="protein sequence ID" value="ETE64216.1"/>
    <property type="molecule type" value="Genomic_DNA"/>
</dbReference>
<feature type="non-terminal residue" evidence="11">
    <location>
        <position position="1"/>
    </location>
</feature>
<evidence type="ECO:0000256" key="2">
    <source>
        <dbReference type="ARBA" id="ARBA00022737"/>
    </source>
</evidence>
<keyword evidence="3" id="KW-0547">Nucleotide-binding</keyword>
<feature type="domain" description="Kinesin motor" evidence="10">
    <location>
        <begin position="222"/>
        <end position="327"/>
    </location>
</feature>
<evidence type="ECO:0000256" key="6">
    <source>
        <dbReference type="PROSITE-ProRule" id="PRU00283"/>
    </source>
</evidence>
<dbReference type="PRINTS" id="PR00380">
    <property type="entry name" value="KINESINHEAVY"/>
</dbReference>
<dbReference type="InterPro" id="IPR027417">
    <property type="entry name" value="P-loop_NTPase"/>
</dbReference>
<feature type="compositionally biased region" description="Polar residues" evidence="9">
    <location>
        <begin position="744"/>
        <end position="765"/>
    </location>
</feature>
<feature type="compositionally biased region" description="Acidic residues" evidence="9">
    <location>
        <begin position="899"/>
        <end position="908"/>
    </location>
</feature>
<feature type="compositionally biased region" description="Pro residues" evidence="9">
    <location>
        <begin position="796"/>
        <end position="811"/>
    </location>
</feature>
<dbReference type="GO" id="GO:0003777">
    <property type="term" value="F:microtubule motor activity"/>
    <property type="evidence" value="ECO:0007669"/>
    <property type="project" value="InterPro"/>
</dbReference>
<name>V8NQH6_OPHHA</name>
<dbReference type="GO" id="GO:0005524">
    <property type="term" value="F:ATP binding"/>
    <property type="evidence" value="ECO:0007669"/>
    <property type="project" value="UniProtKB-KW"/>
</dbReference>
<feature type="region of interest" description="Disordered" evidence="9">
    <location>
        <begin position="39"/>
        <end position="168"/>
    </location>
</feature>
<comment type="caution">
    <text evidence="6">Lacks conserved residue(s) required for the propagation of feature annotation.</text>
</comment>
<keyword evidence="8" id="KW-0175">Coiled coil</keyword>
<dbReference type="InterPro" id="IPR001752">
    <property type="entry name" value="Kinesin_motor_dom"/>
</dbReference>
<protein>
    <submittedName>
        <fullName evidence="11">Phosphatase and actin regulator 2</fullName>
    </submittedName>
</protein>
<proteinExistence type="inferred from homology"/>
<evidence type="ECO:0000256" key="7">
    <source>
        <dbReference type="PROSITE-ProRule" id="PRU00401"/>
    </source>
</evidence>
<evidence type="ECO:0000256" key="8">
    <source>
        <dbReference type="SAM" id="Coils"/>
    </source>
</evidence>
<dbReference type="Pfam" id="PF25764">
    <property type="entry name" value="KIF21A_4th"/>
    <property type="match status" value="1"/>
</dbReference>
<feature type="repeat" description="RPEL" evidence="7">
    <location>
        <begin position="954"/>
        <end position="979"/>
    </location>
</feature>
<dbReference type="PROSITE" id="PS50067">
    <property type="entry name" value="KINESIN_MOTOR_2"/>
    <property type="match status" value="2"/>
</dbReference>
<feature type="region of interest" description="Disordered" evidence="9">
    <location>
        <begin position="541"/>
        <end position="567"/>
    </location>
</feature>
<evidence type="ECO:0000256" key="9">
    <source>
        <dbReference type="SAM" id="MobiDB-lite"/>
    </source>
</evidence>
<feature type="compositionally biased region" description="Low complexity" evidence="9">
    <location>
        <begin position="707"/>
        <end position="719"/>
    </location>
</feature>
<dbReference type="Gene3D" id="3.40.850.10">
    <property type="entry name" value="Kinesin motor domain"/>
    <property type="match status" value="2"/>
</dbReference>
<feature type="region of interest" description="Disordered" evidence="9">
    <location>
        <begin position="702"/>
        <end position="986"/>
    </location>
</feature>
<feature type="compositionally biased region" description="Low complexity" evidence="9">
    <location>
        <begin position="92"/>
        <end position="105"/>
    </location>
</feature>
<dbReference type="SMART" id="SM00129">
    <property type="entry name" value="KISc"/>
    <property type="match status" value="1"/>
</dbReference>
<feature type="repeat" description="RPEL" evidence="7">
    <location>
        <begin position="992"/>
        <end position="1017"/>
    </location>
</feature>
<dbReference type="SUPFAM" id="SSF52540">
    <property type="entry name" value="P-loop containing nucleoside triphosphate hydrolases"/>
    <property type="match status" value="1"/>
</dbReference>
<dbReference type="GO" id="GO:0008017">
    <property type="term" value="F:microtubule binding"/>
    <property type="evidence" value="ECO:0007669"/>
    <property type="project" value="InterPro"/>
</dbReference>